<proteinExistence type="inferred from homology"/>
<feature type="coiled-coil region" evidence="6">
    <location>
        <begin position="299"/>
        <end position="326"/>
    </location>
</feature>
<keyword evidence="4" id="KW-0378">Hydrolase</keyword>
<dbReference type="SUPFAM" id="SSF64182">
    <property type="entry name" value="DHH phosphoesterases"/>
    <property type="match status" value="1"/>
</dbReference>
<dbReference type="Pfam" id="PF10141">
    <property type="entry name" value="ssDNA-exonuc_C"/>
    <property type="match status" value="1"/>
</dbReference>
<protein>
    <recommendedName>
        <fullName evidence="2">Single-stranded-DNA-specific exonuclease RecJ</fullName>
    </recommendedName>
</protein>
<dbReference type="Gene3D" id="3.10.310.30">
    <property type="match status" value="1"/>
</dbReference>
<dbReference type="GO" id="GO:0006310">
    <property type="term" value="P:DNA recombination"/>
    <property type="evidence" value="ECO:0007669"/>
    <property type="project" value="InterPro"/>
</dbReference>
<dbReference type="RefSeq" id="WP_053603592.1">
    <property type="nucleotide sequence ID" value="NZ_CP012600.1"/>
</dbReference>
<evidence type="ECO:0000256" key="4">
    <source>
        <dbReference type="ARBA" id="ARBA00022801"/>
    </source>
</evidence>
<keyword evidence="5" id="KW-0269">Exonuclease</keyword>
<dbReference type="PANTHER" id="PTHR30255:SF2">
    <property type="entry name" value="SINGLE-STRANDED-DNA-SPECIFIC EXONUCLEASE RECJ"/>
    <property type="match status" value="1"/>
</dbReference>
<reference evidence="12" key="1">
    <citation type="submission" date="2015-08" db="EMBL/GenBank/DDBJ databases">
        <title>Genome sequencing project for genomic taxonomy and phylogenomics of Bacillus-like bacteria.</title>
        <authorList>
            <person name="Liu B."/>
            <person name="Wang J."/>
            <person name="Zhu Y."/>
            <person name="Liu G."/>
            <person name="Chen Q."/>
            <person name="Chen Z."/>
            <person name="Lan J."/>
            <person name="Che J."/>
            <person name="Ge C."/>
            <person name="Shi H."/>
            <person name="Pan Z."/>
            <person name="Liu X."/>
        </authorList>
    </citation>
    <scope>NUCLEOTIDE SEQUENCE [LARGE SCALE GENOMIC DNA]</scope>
    <source>
        <strain evidence="12">FJAT-4402</strain>
    </source>
</reference>
<dbReference type="GO" id="GO:0006281">
    <property type="term" value="P:DNA repair"/>
    <property type="evidence" value="ECO:0007669"/>
    <property type="project" value="InterPro"/>
</dbReference>
<name>A0A0M3R9Q0_9BACI</name>
<evidence type="ECO:0000259" key="10">
    <source>
        <dbReference type="Pfam" id="PF17768"/>
    </source>
</evidence>
<dbReference type="EMBL" id="CP012600">
    <property type="protein sequence ID" value="ALC81822.1"/>
    <property type="molecule type" value="Genomic_DNA"/>
</dbReference>
<accession>A0A0M3R9Q0</accession>
<evidence type="ECO:0000256" key="2">
    <source>
        <dbReference type="ARBA" id="ARBA00019841"/>
    </source>
</evidence>
<keyword evidence="6" id="KW-0175">Coiled coil</keyword>
<evidence type="ECO:0000313" key="11">
    <source>
        <dbReference type="EMBL" id="ALC81822.1"/>
    </source>
</evidence>
<keyword evidence="12" id="KW-1185">Reference proteome</keyword>
<dbReference type="Gene3D" id="3.90.1640.30">
    <property type="match status" value="1"/>
</dbReference>
<dbReference type="PATRIC" id="fig|1441095.3.peg.2105"/>
<dbReference type="GO" id="GO:0003676">
    <property type="term" value="F:nucleic acid binding"/>
    <property type="evidence" value="ECO:0007669"/>
    <property type="project" value="InterPro"/>
</dbReference>
<gene>
    <name evidence="11" type="ORF">AM592_09555</name>
</gene>
<dbReference type="OrthoDB" id="9809852at2"/>
<feature type="domain" description="DDH" evidence="7">
    <location>
        <begin position="81"/>
        <end position="225"/>
    </location>
</feature>
<evidence type="ECO:0000313" key="12">
    <source>
        <dbReference type="Proteomes" id="UP000067625"/>
    </source>
</evidence>
<feature type="domain" description="Single-stranded-DNA-specific exonuclease RecJ C-terminal" evidence="9">
    <location>
        <begin position="565"/>
        <end position="768"/>
    </location>
</feature>
<dbReference type="InterPro" id="IPR004610">
    <property type="entry name" value="RecJ"/>
</dbReference>
<dbReference type="InterPro" id="IPR001667">
    <property type="entry name" value="DDH_dom"/>
</dbReference>
<dbReference type="InterPro" id="IPR051673">
    <property type="entry name" value="SSDNA_exonuclease_RecJ"/>
</dbReference>
<dbReference type="STRING" id="1441095.AM592_09555"/>
<organism evidence="11 12">
    <name type="scientific">Bacillus gobiensis</name>
    <dbReference type="NCBI Taxonomy" id="1441095"/>
    <lineage>
        <taxon>Bacteria</taxon>
        <taxon>Bacillati</taxon>
        <taxon>Bacillota</taxon>
        <taxon>Bacilli</taxon>
        <taxon>Bacillales</taxon>
        <taxon>Bacillaceae</taxon>
        <taxon>Bacillus</taxon>
    </lineage>
</organism>
<dbReference type="NCBIfam" id="TIGR00644">
    <property type="entry name" value="recJ"/>
    <property type="match status" value="1"/>
</dbReference>
<dbReference type="InterPro" id="IPR003156">
    <property type="entry name" value="DHHA1_dom"/>
</dbReference>
<feature type="domain" description="RecJ OB" evidence="10">
    <location>
        <begin position="452"/>
        <end position="558"/>
    </location>
</feature>
<dbReference type="Pfam" id="PF02272">
    <property type="entry name" value="DHHA1"/>
    <property type="match status" value="1"/>
</dbReference>
<dbReference type="InterPro" id="IPR018779">
    <property type="entry name" value="RecJ_C"/>
</dbReference>
<dbReference type="Proteomes" id="UP000067625">
    <property type="component" value="Chromosome"/>
</dbReference>
<dbReference type="InterPro" id="IPR041122">
    <property type="entry name" value="RecJ_OB"/>
</dbReference>
<feature type="domain" description="DHHA1" evidence="8">
    <location>
        <begin position="343"/>
        <end position="438"/>
    </location>
</feature>
<evidence type="ECO:0000256" key="6">
    <source>
        <dbReference type="SAM" id="Coils"/>
    </source>
</evidence>
<evidence type="ECO:0000256" key="3">
    <source>
        <dbReference type="ARBA" id="ARBA00022722"/>
    </source>
</evidence>
<dbReference type="GO" id="GO:0008409">
    <property type="term" value="F:5'-3' exonuclease activity"/>
    <property type="evidence" value="ECO:0007669"/>
    <property type="project" value="InterPro"/>
</dbReference>
<evidence type="ECO:0000259" key="8">
    <source>
        <dbReference type="Pfam" id="PF02272"/>
    </source>
</evidence>
<keyword evidence="3" id="KW-0540">Nuclease</keyword>
<evidence type="ECO:0000259" key="7">
    <source>
        <dbReference type="Pfam" id="PF01368"/>
    </source>
</evidence>
<dbReference type="Pfam" id="PF01368">
    <property type="entry name" value="DHH"/>
    <property type="match status" value="1"/>
</dbReference>
<evidence type="ECO:0000259" key="9">
    <source>
        <dbReference type="Pfam" id="PF10141"/>
    </source>
</evidence>
<sequence length="779" mass="87417">MLAAKNRWEAKKPDEQIVQSLIAQLDVSSLVAALLVNRGIETEDEARAFLYETNSYHDPFLLKGMDTSVERIKKAIDQKEKICVYGDYDADGVTSTTVILHTLKELGAEADFYIPDRFKEGYGPNEEAFRAIHALGCNLIITVDTGIAGVHEAEVAKELGMDLIITDHHEPGPELPNAFSIIHPNQPGCTYPFKDLAGVGVAFKLAHALLGRVPEHLTELAAIGTIADLVPLHGENRQLAKQGLSHIKHSSTPGIRALIRVAGTEQSEVDEETIGFQIAPRLNAVGRMEQADPAVHLLLSDNQEEAVELATQINQLNKERQKLVAQMTDEAVSMVEQHWRDDHVIVVASENWNPGIAGIVASKLTERYYRPSIVLAIDEEKGTAKGSARSIRAFHLFNNLSQCRDILPHFGGHPMAAGMTLDQNDISELRDRLNTQAKDQLNEEDFIPVQEVDLICRIEELSISNIEDIGKLAPFGMKNPKPLVVVEDANVDQLRKIGSNKNHLKMAIKEHGISLDCIGFFMGGLEENIVIGSKISVMGEISINEWNNSKKPQLMLKDAAVKEWQLFDLRGKKSWSELLKTIEKEKRRIICFNEETQMKFKGTELEEDTILIREKEDASLLGGQAFHIALIDMPPSLELFESVIATMKIERLYAIFHQSNDLFFTTFPTREHFKYYYALLLKRSTFDLTKHGPELAKHKGWTSESVEFMSQVFFDLGFVTIKNGLITIVNGVKKRDLTDSATYQTRKNEIELDQLLNYSTTEELKSWMDERMKVSSAAH</sequence>
<dbReference type="Pfam" id="PF17768">
    <property type="entry name" value="RecJ_OB"/>
    <property type="match status" value="1"/>
</dbReference>
<dbReference type="AlphaFoldDB" id="A0A0M3R9Q0"/>
<dbReference type="InterPro" id="IPR038763">
    <property type="entry name" value="DHH_sf"/>
</dbReference>
<reference evidence="11 12" key="2">
    <citation type="journal article" date="2016" name="Int. J. Syst. Evol. Microbiol.">
        <title>Bacillus gobiensis sp. nov., isolated from a soil sample.</title>
        <authorList>
            <person name="Liu B."/>
            <person name="Liu G.H."/>
            <person name="Cetin S."/>
            <person name="Schumann P."/>
            <person name="Pan Z.Z."/>
            <person name="Chen Q.Q."/>
        </authorList>
    </citation>
    <scope>NUCLEOTIDE SEQUENCE [LARGE SCALE GENOMIC DNA]</scope>
    <source>
        <strain evidence="11 12">FJAT-4402</strain>
    </source>
</reference>
<evidence type="ECO:0000256" key="5">
    <source>
        <dbReference type="ARBA" id="ARBA00022839"/>
    </source>
</evidence>
<comment type="similarity">
    <text evidence="1">Belongs to the RecJ family.</text>
</comment>
<dbReference type="PANTHER" id="PTHR30255">
    <property type="entry name" value="SINGLE-STRANDED-DNA-SPECIFIC EXONUCLEASE RECJ"/>
    <property type="match status" value="1"/>
</dbReference>
<evidence type="ECO:0000256" key="1">
    <source>
        <dbReference type="ARBA" id="ARBA00005915"/>
    </source>
</evidence>